<dbReference type="EMBL" id="JACOSL010000047">
    <property type="protein sequence ID" value="MBI1757008.1"/>
    <property type="molecule type" value="Genomic_DNA"/>
</dbReference>
<organism evidence="4 5">
    <name type="scientific">Fimbriimonas ginsengisoli</name>
    <dbReference type="NCBI Taxonomy" id="1005039"/>
    <lineage>
        <taxon>Bacteria</taxon>
        <taxon>Bacillati</taxon>
        <taxon>Armatimonadota</taxon>
        <taxon>Fimbriimonadia</taxon>
        <taxon>Fimbriimonadales</taxon>
        <taxon>Fimbriimonadaceae</taxon>
        <taxon>Fimbriimonas</taxon>
    </lineage>
</organism>
<dbReference type="AlphaFoldDB" id="A0A931LVL9"/>
<dbReference type="PANTHER" id="PTHR15462">
    <property type="entry name" value="SERINE PROTEASE"/>
    <property type="match status" value="1"/>
</dbReference>
<feature type="compositionally biased region" description="Basic and acidic residues" evidence="2">
    <location>
        <begin position="83"/>
        <end position="95"/>
    </location>
</feature>
<proteinExistence type="predicted"/>
<feature type="signal peptide" evidence="3">
    <location>
        <begin position="1"/>
        <end position="23"/>
    </location>
</feature>
<keyword evidence="1 3" id="KW-0732">Signal</keyword>
<feature type="compositionally biased region" description="Basic and acidic residues" evidence="2">
    <location>
        <begin position="60"/>
        <end position="72"/>
    </location>
</feature>
<reference evidence="4" key="1">
    <citation type="submission" date="2020-07" db="EMBL/GenBank/DDBJ databases">
        <title>Huge and variable diversity of episymbiotic CPR bacteria and DPANN archaea in groundwater ecosystems.</title>
        <authorList>
            <person name="He C.Y."/>
            <person name="Keren R."/>
            <person name="Whittaker M."/>
            <person name="Farag I.F."/>
            <person name="Doudna J."/>
            <person name="Cate J.H.D."/>
            <person name="Banfield J.F."/>
        </authorList>
    </citation>
    <scope>NUCLEOTIDE SEQUENCE</scope>
    <source>
        <strain evidence="4">NC_groundwater_17_Pr7_B-0.1um_64_12</strain>
    </source>
</reference>
<evidence type="ECO:0000256" key="3">
    <source>
        <dbReference type="SAM" id="SignalP"/>
    </source>
</evidence>
<evidence type="ECO:0000256" key="1">
    <source>
        <dbReference type="ARBA" id="ARBA00022729"/>
    </source>
</evidence>
<evidence type="ECO:0008006" key="6">
    <source>
        <dbReference type="Google" id="ProtNLM"/>
    </source>
</evidence>
<protein>
    <recommendedName>
        <fullName evidence="6">Serine protease</fullName>
    </recommendedName>
</protein>
<gene>
    <name evidence="4" type="ORF">HYR64_07875</name>
</gene>
<evidence type="ECO:0000313" key="5">
    <source>
        <dbReference type="Proteomes" id="UP000727962"/>
    </source>
</evidence>
<name>A0A931LVL9_FIMGI</name>
<dbReference type="Proteomes" id="UP000727962">
    <property type="component" value="Unassembled WGS sequence"/>
</dbReference>
<dbReference type="SUPFAM" id="SSF50494">
    <property type="entry name" value="Trypsin-like serine proteases"/>
    <property type="match status" value="1"/>
</dbReference>
<feature type="compositionally biased region" description="Basic and acidic residues" evidence="2">
    <location>
        <begin position="107"/>
        <end position="119"/>
    </location>
</feature>
<comment type="caution">
    <text evidence="4">The sequence shown here is derived from an EMBL/GenBank/DDBJ whole genome shotgun (WGS) entry which is preliminary data.</text>
</comment>
<dbReference type="PANTHER" id="PTHR15462:SF8">
    <property type="entry name" value="SERINE PROTEASE"/>
    <property type="match status" value="1"/>
</dbReference>
<feature type="chain" id="PRO_5037988246" description="Serine protease" evidence="3">
    <location>
        <begin position="24"/>
        <end position="405"/>
    </location>
</feature>
<dbReference type="InterPro" id="IPR009003">
    <property type="entry name" value="Peptidase_S1_PA"/>
</dbReference>
<feature type="region of interest" description="Disordered" evidence="2">
    <location>
        <begin position="28"/>
        <end position="138"/>
    </location>
</feature>
<dbReference type="InterPro" id="IPR050966">
    <property type="entry name" value="Glutamyl_endopeptidase"/>
</dbReference>
<sequence>MKHCLWVAAAIVALAMVNASAQAQSARGQEQSTKFGKGAQHPLTHALDKDDPLAKGNPSDYRKPHIPEKSKGPNENSVGNNKDTTKEHEFDVGSKKDKKPGPSGTDRPGKDKDQHEGVHGYDNVNQPPKQTPPGHASIFDTGLLEASASHGTAADDPSDLLLAAATFTTYEPGGLFGSVIGTDDRVRVTPTYGYPWRTMCKVRMQFPNGAQYVGSAVMVGPMHALTAGHCVYSAADGGWAQWMEVIPAFDYGWYKPYGSAWASYFRTYTGWTVYGSPDHDFSLITLDRRIGDTVGWQGYGYWDDLMWAWSYIGGYPADRDYGGDLYYHWGYVQYETSYRTFYQIDTFGGDSGAGVFWYPGGYGPYVHTVHAYGATTINGQPMNGGTRLDYSKFNSIQYWKAVDGG</sequence>
<feature type="compositionally biased region" description="Polar residues" evidence="2">
    <location>
        <begin position="73"/>
        <end position="82"/>
    </location>
</feature>
<dbReference type="Gene3D" id="2.40.10.10">
    <property type="entry name" value="Trypsin-like serine proteases"/>
    <property type="match status" value="2"/>
</dbReference>
<evidence type="ECO:0000313" key="4">
    <source>
        <dbReference type="EMBL" id="MBI1757008.1"/>
    </source>
</evidence>
<dbReference type="InterPro" id="IPR043504">
    <property type="entry name" value="Peptidase_S1_PA_chymotrypsin"/>
</dbReference>
<evidence type="ECO:0000256" key="2">
    <source>
        <dbReference type="SAM" id="MobiDB-lite"/>
    </source>
</evidence>
<accession>A0A931LVL9</accession>